<organism evidence="1">
    <name type="scientific">Sipha flava</name>
    <name type="common">yellow sugarcane aphid</name>
    <dbReference type="NCBI Taxonomy" id="143950"/>
    <lineage>
        <taxon>Eukaryota</taxon>
        <taxon>Metazoa</taxon>
        <taxon>Ecdysozoa</taxon>
        <taxon>Arthropoda</taxon>
        <taxon>Hexapoda</taxon>
        <taxon>Insecta</taxon>
        <taxon>Pterygota</taxon>
        <taxon>Neoptera</taxon>
        <taxon>Paraneoptera</taxon>
        <taxon>Hemiptera</taxon>
        <taxon>Sternorrhyncha</taxon>
        <taxon>Aphidomorpha</taxon>
        <taxon>Aphidoidea</taxon>
        <taxon>Aphididae</taxon>
        <taxon>Sipha</taxon>
    </lineage>
</organism>
<sequence length="115" mass="13517">MIDLMRRINGDICELKEKELRDCKTDKELDVIKKFLKGKIENSKRFYNSKAFGREGGSGRGQITSERHMYFGNIKRVPGRKRGNRAIRINHSKISEIITNEIREEIVYYHGRSRS</sequence>
<reference evidence="1" key="1">
    <citation type="submission" date="2018-04" db="EMBL/GenBank/DDBJ databases">
        <title>Transcriptome assembly of Sipha flava.</title>
        <authorList>
            <person name="Scully E.D."/>
            <person name="Geib S.M."/>
            <person name="Palmer N.A."/>
            <person name="Koch K."/>
            <person name="Bradshaw J."/>
            <person name="Heng-Moss T."/>
            <person name="Sarath G."/>
        </authorList>
    </citation>
    <scope>NUCLEOTIDE SEQUENCE</scope>
</reference>
<protein>
    <submittedName>
        <fullName evidence="1">Uncharacterized protein</fullName>
    </submittedName>
</protein>
<dbReference type="EMBL" id="GGMS01007392">
    <property type="protein sequence ID" value="MBY76595.1"/>
    <property type="molecule type" value="Transcribed_RNA"/>
</dbReference>
<accession>A0A2S2QFR8</accession>
<name>A0A2S2QFR8_9HEMI</name>
<proteinExistence type="predicted"/>
<gene>
    <name evidence="1" type="ORF">g.2092</name>
</gene>
<evidence type="ECO:0000313" key="1">
    <source>
        <dbReference type="EMBL" id="MBY76595.1"/>
    </source>
</evidence>
<dbReference type="AlphaFoldDB" id="A0A2S2QFR8"/>